<dbReference type="InterPro" id="IPR036249">
    <property type="entry name" value="Thioredoxin-like_sf"/>
</dbReference>
<evidence type="ECO:0000256" key="3">
    <source>
        <dbReference type="ARBA" id="ARBA00022723"/>
    </source>
</evidence>
<dbReference type="FunFam" id="1.10.10.1590:FF:000001">
    <property type="entry name" value="NADH-quinone oxidoreductase subunit E"/>
    <property type="match status" value="1"/>
</dbReference>
<dbReference type="PANTHER" id="PTHR10371">
    <property type="entry name" value="NADH DEHYDROGENASE UBIQUINONE FLAVOPROTEIN 2, MITOCHONDRIAL"/>
    <property type="match status" value="1"/>
</dbReference>
<dbReference type="Gene3D" id="1.10.10.1590">
    <property type="entry name" value="NADH-quinone oxidoreductase subunit E"/>
    <property type="match status" value="1"/>
</dbReference>
<dbReference type="NCBIfam" id="TIGR01958">
    <property type="entry name" value="nuoE_fam"/>
    <property type="match status" value="1"/>
</dbReference>
<organism evidence="8">
    <name type="scientific">freshwater metagenome</name>
    <dbReference type="NCBI Taxonomy" id="449393"/>
    <lineage>
        <taxon>unclassified sequences</taxon>
        <taxon>metagenomes</taxon>
        <taxon>ecological metagenomes</taxon>
    </lineage>
</organism>
<protein>
    <submittedName>
        <fullName evidence="8">Unannotated protein</fullName>
    </submittedName>
</protein>
<dbReference type="InterPro" id="IPR042128">
    <property type="entry name" value="NuoE_dom"/>
</dbReference>
<dbReference type="InterPro" id="IPR041921">
    <property type="entry name" value="NuoE_N"/>
</dbReference>
<evidence type="ECO:0000256" key="2">
    <source>
        <dbReference type="ARBA" id="ARBA00022714"/>
    </source>
</evidence>
<evidence type="ECO:0000256" key="1">
    <source>
        <dbReference type="ARBA" id="ARBA00010643"/>
    </source>
</evidence>
<reference evidence="8" key="1">
    <citation type="submission" date="2020-05" db="EMBL/GenBank/DDBJ databases">
        <authorList>
            <person name="Chiriac C."/>
            <person name="Salcher M."/>
            <person name="Ghai R."/>
            <person name="Kavagutti S V."/>
        </authorList>
    </citation>
    <scope>NUCLEOTIDE SEQUENCE</scope>
</reference>
<dbReference type="InterPro" id="IPR002023">
    <property type="entry name" value="NuoE-like"/>
</dbReference>
<dbReference type="EMBL" id="CAESAL010000016">
    <property type="protein sequence ID" value="CAB4337195.1"/>
    <property type="molecule type" value="Genomic_DNA"/>
</dbReference>
<dbReference type="Pfam" id="PF01257">
    <property type="entry name" value="2Fe-2S_thioredx"/>
    <property type="match status" value="1"/>
</dbReference>
<comment type="cofactor">
    <cofactor evidence="6">
        <name>[2Fe-2S] cluster</name>
        <dbReference type="ChEBI" id="CHEBI:190135"/>
    </cofactor>
</comment>
<keyword evidence="5" id="KW-0411">Iron-sulfur</keyword>
<dbReference type="GO" id="GO:0003954">
    <property type="term" value="F:NADH dehydrogenase activity"/>
    <property type="evidence" value="ECO:0007669"/>
    <property type="project" value="TreeGrafter"/>
</dbReference>
<name>A0A6J5Z3G5_9ZZZZ</name>
<dbReference type="CDD" id="cd03064">
    <property type="entry name" value="TRX_Fd_NuoE"/>
    <property type="match status" value="1"/>
</dbReference>
<keyword evidence="4" id="KW-0408">Iron</keyword>
<keyword evidence="3" id="KW-0479">Metal-binding</keyword>
<evidence type="ECO:0000313" key="9">
    <source>
        <dbReference type="EMBL" id="CAB4722943.1"/>
    </source>
</evidence>
<evidence type="ECO:0000256" key="4">
    <source>
        <dbReference type="ARBA" id="ARBA00023004"/>
    </source>
</evidence>
<keyword evidence="2" id="KW-0001">2Fe-2S</keyword>
<dbReference type="GO" id="GO:0046872">
    <property type="term" value="F:metal ion binding"/>
    <property type="evidence" value="ECO:0007669"/>
    <property type="project" value="UniProtKB-KW"/>
</dbReference>
<feature type="region of interest" description="Disordered" evidence="7">
    <location>
        <begin position="179"/>
        <end position="204"/>
    </location>
</feature>
<evidence type="ECO:0000256" key="5">
    <source>
        <dbReference type="ARBA" id="ARBA00023014"/>
    </source>
</evidence>
<dbReference type="PIRSF" id="PIRSF000216">
    <property type="entry name" value="NADH_DH_24kDa"/>
    <property type="match status" value="1"/>
</dbReference>
<comment type="similarity">
    <text evidence="1">Belongs to the complex I 24 kDa subunit family.</text>
</comment>
<accession>A0A6J5Z3G5</accession>
<dbReference type="PANTHER" id="PTHR10371:SF3">
    <property type="entry name" value="NADH DEHYDROGENASE [UBIQUINONE] FLAVOPROTEIN 2, MITOCHONDRIAL"/>
    <property type="match status" value="1"/>
</dbReference>
<dbReference type="GO" id="GO:0051537">
    <property type="term" value="F:2 iron, 2 sulfur cluster binding"/>
    <property type="evidence" value="ECO:0007669"/>
    <property type="project" value="UniProtKB-KW"/>
</dbReference>
<proteinExistence type="inferred from homology"/>
<gene>
    <name evidence="9" type="ORF">UFOPK2624_01844</name>
    <name evidence="8" type="ORF">UFOPK3331_00677</name>
</gene>
<dbReference type="Gene3D" id="3.40.30.10">
    <property type="entry name" value="Glutaredoxin"/>
    <property type="match status" value="1"/>
</dbReference>
<evidence type="ECO:0000313" key="8">
    <source>
        <dbReference type="EMBL" id="CAB4337195.1"/>
    </source>
</evidence>
<dbReference type="SUPFAM" id="SSF52833">
    <property type="entry name" value="Thioredoxin-like"/>
    <property type="match status" value="1"/>
</dbReference>
<dbReference type="AlphaFoldDB" id="A0A6J5Z3G5"/>
<sequence>MARLTNDNIELAREIIGRYPRPKSALIPLLHLAQEQDGHLTDEAMAHIGELVGVSSAEVLGTASFYEMFKMEPVGRYMVNICTNISCQLRGGEELLAHAEKTLGIRPGQTTADGLFTLEDVECIAACTEAPCLQVNYRYEHRISNEGFDQLVSDLRDGRRSDIPSHGVLAEIRQHIPADRRAGNVSPEDTATPDWIAAAGEGGK</sequence>
<evidence type="ECO:0000256" key="6">
    <source>
        <dbReference type="ARBA" id="ARBA00034078"/>
    </source>
</evidence>
<dbReference type="EMBL" id="CAEZXY010000128">
    <property type="protein sequence ID" value="CAB4722943.1"/>
    <property type="molecule type" value="Genomic_DNA"/>
</dbReference>
<evidence type="ECO:0000256" key="7">
    <source>
        <dbReference type="SAM" id="MobiDB-lite"/>
    </source>
</evidence>